<dbReference type="AlphaFoldDB" id="A0A4Y9Y7G2"/>
<dbReference type="OrthoDB" id="2791154at2759"/>
<dbReference type="InterPro" id="IPR011009">
    <property type="entry name" value="Kinase-like_dom_sf"/>
</dbReference>
<evidence type="ECO:0000313" key="3">
    <source>
        <dbReference type="EMBL" id="TFY58446.1"/>
    </source>
</evidence>
<dbReference type="EMBL" id="SEOQ01000681">
    <property type="protein sequence ID" value="TFY58446.1"/>
    <property type="molecule type" value="Genomic_DNA"/>
</dbReference>
<feature type="domain" description="Fungal-type protein kinase" evidence="2">
    <location>
        <begin position="384"/>
        <end position="513"/>
    </location>
</feature>
<feature type="domain" description="Fungal-type protein kinase" evidence="2">
    <location>
        <begin position="138"/>
        <end position="233"/>
    </location>
</feature>
<dbReference type="Pfam" id="PF17667">
    <property type="entry name" value="Pkinase_fungal"/>
    <property type="match status" value="2"/>
</dbReference>
<feature type="region of interest" description="Disordered" evidence="1">
    <location>
        <begin position="17"/>
        <end position="40"/>
    </location>
</feature>
<accession>A0A4Y9Y7G2</accession>
<name>A0A4Y9Y7G2_9AGAM</name>
<reference evidence="3 4" key="1">
    <citation type="submission" date="2019-02" db="EMBL/GenBank/DDBJ databases">
        <title>Genome sequencing of the rare red list fungi Dentipellis fragilis.</title>
        <authorList>
            <person name="Buettner E."/>
            <person name="Kellner H."/>
        </authorList>
    </citation>
    <scope>NUCLEOTIDE SEQUENCE [LARGE SCALE GENOMIC DNA]</scope>
    <source>
        <strain evidence="3 4">DSM 105465</strain>
    </source>
</reference>
<dbReference type="PANTHER" id="PTHR38248:SF2">
    <property type="entry name" value="FUNK1 11"/>
    <property type="match status" value="1"/>
</dbReference>
<sequence length="656" mass="74523">MDSFDVQKSVRGWFKSTFDGSSKQRRRPMKRTLTKGAFDDVPSKGPEAHACLSICEAVNRMLHGMKLDGYVLKATGNTCEASPDDRTPGLYFSRRDDETVFTRIIEKTPYDNNQATVDLAHMISPIEVQLDKDPKSFEYSSESETDSVADSHGEMARYATEVLRRQHRQFVVSAFIQNSTVRFYRWDRAGVIVSEPVDFHAEPEHLMRFFYWLALADRDQGSGYDTTVARATAEDIQHLETFKHTLDHSIADDPPAVVDAQTFYLEHVKAILDNQINYPVYKVNRVSRCAWNRGTPAGISCEPRMSVFLVGIPIHATASPTGRGTKTFAAYDIGRRRLVLLKGSWIADGTHPELEVYEQLKHHKVEHVATAIAGGFVGEQATISHEDQDGASRRRHYRLVTLELGRKLKTFKDQRELINAVRDSLEAHEEAWKLGNILHCDVSANNIMIDITTGRGFLNDWDQCKFRDELCQGTIRSRRSGTWMYMSAILLKYPRKPHELSDDLESFVHVLTVMALRFSVHSLSSWTIEEVWQGSMYEEAQKHSPGLEEFINMVYNSECMVNGYAVGGSNKMFGLRLGNPNVEWVDSDSPLISLIARLYNMFSQRYSALDKRQYESEWGVTTVGFIKYKSGPLPRGPANSRSVSYHSRRFALSLPS</sequence>
<dbReference type="SUPFAM" id="SSF56112">
    <property type="entry name" value="Protein kinase-like (PK-like)"/>
    <property type="match status" value="1"/>
</dbReference>
<evidence type="ECO:0000256" key="1">
    <source>
        <dbReference type="SAM" id="MobiDB-lite"/>
    </source>
</evidence>
<dbReference type="STRING" id="205917.A0A4Y9Y7G2"/>
<evidence type="ECO:0000313" key="4">
    <source>
        <dbReference type="Proteomes" id="UP000298327"/>
    </source>
</evidence>
<proteinExistence type="predicted"/>
<evidence type="ECO:0000259" key="2">
    <source>
        <dbReference type="Pfam" id="PF17667"/>
    </source>
</evidence>
<comment type="caution">
    <text evidence="3">The sequence shown here is derived from an EMBL/GenBank/DDBJ whole genome shotgun (WGS) entry which is preliminary data.</text>
</comment>
<dbReference type="PANTHER" id="PTHR38248">
    <property type="entry name" value="FUNK1 6"/>
    <property type="match status" value="1"/>
</dbReference>
<dbReference type="Gene3D" id="1.10.510.10">
    <property type="entry name" value="Transferase(Phosphotransferase) domain 1"/>
    <property type="match status" value="1"/>
</dbReference>
<protein>
    <recommendedName>
        <fullName evidence="2">Fungal-type protein kinase domain-containing protein</fullName>
    </recommendedName>
</protein>
<dbReference type="Proteomes" id="UP000298327">
    <property type="component" value="Unassembled WGS sequence"/>
</dbReference>
<feature type="compositionally biased region" description="Basic residues" evidence="1">
    <location>
        <begin position="23"/>
        <end position="33"/>
    </location>
</feature>
<gene>
    <name evidence="3" type="ORF">EVG20_g8145</name>
</gene>
<organism evidence="3 4">
    <name type="scientific">Dentipellis fragilis</name>
    <dbReference type="NCBI Taxonomy" id="205917"/>
    <lineage>
        <taxon>Eukaryota</taxon>
        <taxon>Fungi</taxon>
        <taxon>Dikarya</taxon>
        <taxon>Basidiomycota</taxon>
        <taxon>Agaricomycotina</taxon>
        <taxon>Agaricomycetes</taxon>
        <taxon>Russulales</taxon>
        <taxon>Hericiaceae</taxon>
        <taxon>Dentipellis</taxon>
    </lineage>
</organism>
<dbReference type="InterPro" id="IPR040976">
    <property type="entry name" value="Pkinase_fungal"/>
</dbReference>
<keyword evidence="4" id="KW-1185">Reference proteome</keyword>